<dbReference type="PANTHER" id="PTHR18866:SF33">
    <property type="entry name" value="METHYLCROTONOYL-COA CARBOXYLASE SUBUNIT ALPHA, MITOCHONDRIAL-RELATED"/>
    <property type="match status" value="1"/>
</dbReference>
<dbReference type="RefSeq" id="WP_390267157.1">
    <property type="nucleotide sequence ID" value="NZ_JBHRSA010000004.1"/>
</dbReference>
<evidence type="ECO:0000256" key="6">
    <source>
        <dbReference type="PROSITE-ProRule" id="PRU00409"/>
    </source>
</evidence>
<dbReference type="PROSITE" id="PS50975">
    <property type="entry name" value="ATP_GRASP"/>
    <property type="match status" value="1"/>
</dbReference>
<dbReference type="SMART" id="SM00878">
    <property type="entry name" value="Biotin_carb_C"/>
    <property type="match status" value="1"/>
</dbReference>
<name>A0ABV7CRD9_9BACI</name>
<organism evidence="9 10">
    <name type="scientific">Virgibacillus xinjiangensis</name>
    <dbReference type="NCBI Taxonomy" id="393090"/>
    <lineage>
        <taxon>Bacteria</taxon>
        <taxon>Bacillati</taxon>
        <taxon>Bacillota</taxon>
        <taxon>Bacilli</taxon>
        <taxon>Bacillales</taxon>
        <taxon>Bacillaceae</taxon>
        <taxon>Virgibacillus</taxon>
    </lineage>
</organism>
<dbReference type="InterPro" id="IPR011054">
    <property type="entry name" value="Rudment_hybrid_motif"/>
</dbReference>
<keyword evidence="5" id="KW-0092">Biotin</keyword>
<dbReference type="PANTHER" id="PTHR18866">
    <property type="entry name" value="CARBOXYLASE:PYRUVATE/ACETYL-COA/PROPIONYL-COA CARBOXYLASE"/>
    <property type="match status" value="1"/>
</dbReference>
<evidence type="ECO:0000256" key="2">
    <source>
        <dbReference type="ARBA" id="ARBA00022598"/>
    </source>
</evidence>
<comment type="caution">
    <text evidence="9">The sequence shown here is derived from an EMBL/GenBank/DDBJ whole genome shotgun (WGS) entry which is preliminary data.</text>
</comment>
<dbReference type="Gene3D" id="3.30.470.20">
    <property type="entry name" value="ATP-grasp fold, B domain"/>
    <property type="match status" value="1"/>
</dbReference>
<feature type="domain" description="ATP-grasp" evidence="7">
    <location>
        <begin position="120"/>
        <end position="317"/>
    </location>
</feature>
<dbReference type="PROSITE" id="PS50979">
    <property type="entry name" value="BC"/>
    <property type="match status" value="1"/>
</dbReference>
<sequence>MIKRLLIANRGEIASRIIRTCKDMDIHTIAVYSEADQYAPHVRLADESYLIGPSRAEESYMNMDKIMEAAKKLKADAIHPGYGFHSENPAFAERCRQEGIIFIGPSTEIIRKMGNKSISRKLMKNAGVPVLPGSEGVLTSAAEAVRCANKIGYPIMLKASAGGGGIGLQTVNNDEELMQAFASNSKRAKAFFGDGSMFLEKKLVESHHIEIQIIADSFGNVVHLFERECSIQRRNQKVLEEAPSPFISEETRRKMGKAAVKAAKALGYENVGTLEFLVDEQERFYFLEMNTRIQVEHPVTEEITGVDLVKTQIDIANGEKLQFRQEQLQIQGHAIETRIYAEDPLSFYPSPGHIDRFQPPHGENIRNEVAVTENYQVTPFYDPMIGKLIVKGETREAAIERLKEALDQYEIKGIKTNLRTLREVAQSEAFIKGQTTTSFIDDHYHPIARNKQEGI</sequence>
<evidence type="ECO:0000259" key="8">
    <source>
        <dbReference type="PROSITE" id="PS50979"/>
    </source>
</evidence>
<accession>A0ABV7CRD9</accession>
<dbReference type="InterPro" id="IPR005481">
    <property type="entry name" value="BC-like_N"/>
</dbReference>
<dbReference type="PROSITE" id="PS00867">
    <property type="entry name" value="CPSASE_2"/>
    <property type="match status" value="1"/>
</dbReference>
<dbReference type="InterPro" id="IPR005482">
    <property type="entry name" value="Biotin_COase_C"/>
</dbReference>
<evidence type="ECO:0000313" key="10">
    <source>
        <dbReference type="Proteomes" id="UP001595279"/>
    </source>
</evidence>
<gene>
    <name evidence="9" type="ORF">ACFOGI_01180</name>
</gene>
<dbReference type="SUPFAM" id="SSF51246">
    <property type="entry name" value="Rudiment single hybrid motif"/>
    <property type="match status" value="1"/>
</dbReference>
<dbReference type="EMBL" id="JBHRSA010000004">
    <property type="protein sequence ID" value="MFC3038863.1"/>
    <property type="molecule type" value="Genomic_DNA"/>
</dbReference>
<dbReference type="InterPro" id="IPR016185">
    <property type="entry name" value="PreATP-grasp_dom_sf"/>
</dbReference>
<keyword evidence="4 6" id="KW-0067">ATP-binding</keyword>
<dbReference type="PROSITE" id="PS00866">
    <property type="entry name" value="CPSASE_1"/>
    <property type="match status" value="1"/>
</dbReference>
<evidence type="ECO:0000256" key="3">
    <source>
        <dbReference type="ARBA" id="ARBA00022741"/>
    </source>
</evidence>
<dbReference type="InterPro" id="IPR011761">
    <property type="entry name" value="ATP-grasp"/>
</dbReference>
<dbReference type="Pfam" id="PF00289">
    <property type="entry name" value="Biotin_carb_N"/>
    <property type="match status" value="1"/>
</dbReference>
<evidence type="ECO:0000256" key="4">
    <source>
        <dbReference type="ARBA" id="ARBA00022840"/>
    </source>
</evidence>
<dbReference type="NCBIfam" id="NF006367">
    <property type="entry name" value="PRK08591.1"/>
    <property type="match status" value="1"/>
</dbReference>
<dbReference type="EC" id="6.3.4.14" evidence="1"/>
<dbReference type="InterPro" id="IPR050856">
    <property type="entry name" value="Biotin_carboxylase_complex"/>
</dbReference>
<dbReference type="SUPFAM" id="SSF52440">
    <property type="entry name" value="PreATP-grasp domain"/>
    <property type="match status" value="1"/>
</dbReference>
<dbReference type="InterPro" id="IPR011764">
    <property type="entry name" value="Biotin_carboxylation_dom"/>
</dbReference>
<reference evidence="10" key="1">
    <citation type="journal article" date="2019" name="Int. J. Syst. Evol. Microbiol.">
        <title>The Global Catalogue of Microorganisms (GCM) 10K type strain sequencing project: providing services to taxonomists for standard genome sequencing and annotation.</title>
        <authorList>
            <consortium name="The Broad Institute Genomics Platform"/>
            <consortium name="The Broad Institute Genome Sequencing Center for Infectious Disease"/>
            <person name="Wu L."/>
            <person name="Ma J."/>
        </authorList>
    </citation>
    <scope>NUCLEOTIDE SEQUENCE [LARGE SCALE GENOMIC DNA]</scope>
    <source>
        <strain evidence="10">KCTC 13128</strain>
    </source>
</reference>
<protein>
    <recommendedName>
        <fullName evidence="1">biotin carboxylase</fullName>
        <ecNumber evidence="1">6.3.4.14</ecNumber>
    </recommendedName>
</protein>
<dbReference type="Pfam" id="PF02786">
    <property type="entry name" value="CPSase_L_D2"/>
    <property type="match status" value="1"/>
</dbReference>
<dbReference type="Proteomes" id="UP001595279">
    <property type="component" value="Unassembled WGS sequence"/>
</dbReference>
<keyword evidence="3 6" id="KW-0547">Nucleotide-binding</keyword>
<feature type="domain" description="Biotin carboxylation" evidence="8">
    <location>
        <begin position="1"/>
        <end position="445"/>
    </location>
</feature>
<keyword evidence="10" id="KW-1185">Reference proteome</keyword>
<dbReference type="Pfam" id="PF02785">
    <property type="entry name" value="Biotin_carb_C"/>
    <property type="match status" value="1"/>
</dbReference>
<evidence type="ECO:0000256" key="1">
    <source>
        <dbReference type="ARBA" id="ARBA00013263"/>
    </source>
</evidence>
<dbReference type="InterPro" id="IPR005479">
    <property type="entry name" value="CPAse_ATP-bd"/>
</dbReference>
<evidence type="ECO:0000259" key="7">
    <source>
        <dbReference type="PROSITE" id="PS50975"/>
    </source>
</evidence>
<proteinExistence type="predicted"/>
<keyword evidence="2" id="KW-0436">Ligase</keyword>
<evidence type="ECO:0000313" key="9">
    <source>
        <dbReference type="EMBL" id="MFC3038863.1"/>
    </source>
</evidence>
<evidence type="ECO:0000256" key="5">
    <source>
        <dbReference type="ARBA" id="ARBA00023267"/>
    </source>
</evidence>
<dbReference type="SUPFAM" id="SSF56059">
    <property type="entry name" value="Glutathione synthetase ATP-binding domain-like"/>
    <property type="match status" value="1"/>
</dbReference>